<dbReference type="Proteomes" id="UP001172054">
    <property type="component" value="Unassembled WGS sequence"/>
</dbReference>
<evidence type="ECO:0000313" key="3">
    <source>
        <dbReference type="Proteomes" id="UP001172054"/>
    </source>
</evidence>
<evidence type="ECO:0000313" key="2">
    <source>
        <dbReference type="EMBL" id="MDN7226538.1"/>
    </source>
</evidence>
<dbReference type="EMBL" id="JAUJWW010000001">
    <property type="protein sequence ID" value="MDN7226538.1"/>
    <property type="molecule type" value="Genomic_DNA"/>
</dbReference>
<evidence type="ECO:0000259" key="1">
    <source>
        <dbReference type="Pfam" id="PF10740"/>
    </source>
</evidence>
<dbReference type="Pfam" id="PF10740">
    <property type="entry name" value="DUF2529"/>
    <property type="match status" value="1"/>
</dbReference>
<gene>
    <name evidence="2" type="ORF">QWY15_04435</name>
</gene>
<dbReference type="RefSeq" id="WP_301725540.1">
    <property type="nucleotide sequence ID" value="NZ_JAUJWW010000001.1"/>
</dbReference>
<accession>A0ABT8MNT7</accession>
<sequence>MKMLSTQLAGLFQRIAGQEEAIEDTARVLAQAAIGEGTIFLAAFGEMKAVALSALEGAEPLRSAAYWQPDSVITSADRVWILAKNSEGDELANRLNDAHLPFAMLVAEKRSNEMEADAFVSLKIDKGLLPTDDGGRTVVPHAMGALFVYHAVKMAVDEMLAE</sequence>
<feature type="domain" description="DUF2529" evidence="1">
    <location>
        <begin position="1"/>
        <end position="160"/>
    </location>
</feature>
<keyword evidence="3" id="KW-1185">Reference proteome</keyword>
<reference evidence="2 3" key="1">
    <citation type="submission" date="2023-06" db="EMBL/GenBank/DDBJ databases">
        <title>Novel species in genus Planococcus.</title>
        <authorList>
            <person name="Ning S."/>
        </authorList>
    </citation>
    <scope>NUCLEOTIDE SEQUENCE [LARGE SCALE GENOMIC DNA]</scope>
    <source>
        <strain evidence="2 3">N064</strain>
    </source>
</reference>
<name>A0ABT8MNT7_9BACL</name>
<comment type="caution">
    <text evidence="2">The sequence shown here is derived from an EMBL/GenBank/DDBJ whole genome shotgun (WGS) entry which is preliminary data.</text>
</comment>
<proteinExistence type="predicted"/>
<dbReference type="InterPro" id="IPR019676">
    <property type="entry name" value="DUF2529"/>
</dbReference>
<protein>
    <submittedName>
        <fullName evidence="2">DUF2529 family protein</fullName>
    </submittedName>
</protein>
<organism evidence="2 3">
    <name type="scientific">Planococcus liqunii</name>
    <dbReference type="NCBI Taxonomy" id="3058394"/>
    <lineage>
        <taxon>Bacteria</taxon>
        <taxon>Bacillati</taxon>
        <taxon>Bacillota</taxon>
        <taxon>Bacilli</taxon>
        <taxon>Bacillales</taxon>
        <taxon>Caryophanaceae</taxon>
        <taxon>Planococcus</taxon>
    </lineage>
</organism>
<dbReference type="Gene3D" id="3.40.50.10490">
    <property type="entry name" value="Glucose-6-phosphate isomerase like protein, domain 1"/>
    <property type="match status" value="1"/>
</dbReference>